<evidence type="ECO:0000256" key="13">
    <source>
        <dbReference type="ARBA" id="ARBA00029523"/>
    </source>
</evidence>
<evidence type="ECO:0000256" key="1">
    <source>
        <dbReference type="ARBA" id="ARBA00001946"/>
    </source>
</evidence>
<feature type="non-terminal residue" evidence="14">
    <location>
        <position position="111"/>
    </location>
</feature>
<evidence type="ECO:0000256" key="5">
    <source>
        <dbReference type="ARBA" id="ARBA00022723"/>
    </source>
</evidence>
<gene>
    <name evidence="14" type="ORF">J2S74_002831</name>
</gene>
<evidence type="ECO:0000313" key="14">
    <source>
        <dbReference type="EMBL" id="MDQ0255449.1"/>
    </source>
</evidence>
<dbReference type="RefSeq" id="WP_307326380.1">
    <property type="nucleotide sequence ID" value="NZ_JAUSUG010000011.1"/>
</dbReference>
<keyword evidence="8" id="KW-0378">Hydrolase</keyword>
<evidence type="ECO:0000256" key="11">
    <source>
        <dbReference type="ARBA" id="ARBA00023204"/>
    </source>
</evidence>
<keyword evidence="9" id="KW-0460">Magnesium</keyword>
<dbReference type="SUPFAM" id="SSF52980">
    <property type="entry name" value="Restriction endonuclease-like"/>
    <property type="match status" value="1"/>
</dbReference>
<evidence type="ECO:0000313" key="15">
    <source>
        <dbReference type="Proteomes" id="UP001230005"/>
    </source>
</evidence>
<keyword evidence="5" id="KW-0479">Metal-binding</keyword>
<dbReference type="InterPro" id="IPR011856">
    <property type="entry name" value="tRNA_endonuc-like_dom_sf"/>
</dbReference>
<sequence length="111" mass="12870">MADKMSITEYRKLIKSEWTGDPLNKLKYGNRGMAFEEDLDLTNQKYEQLGIAIIHKRPTPIKPLKFDKQSGMITKAVFDEKSTVDFDGTYKSMSLYYEAKTTSKPYFPLEN</sequence>
<organism evidence="14 15">
    <name type="scientific">Evansella vedderi</name>
    <dbReference type="NCBI Taxonomy" id="38282"/>
    <lineage>
        <taxon>Bacteria</taxon>
        <taxon>Bacillati</taxon>
        <taxon>Bacillota</taxon>
        <taxon>Bacilli</taxon>
        <taxon>Bacillales</taxon>
        <taxon>Bacillaceae</taxon>
        <taxon>Evansella</taxon>
    </lineage>
</organism>
<dbReference type="EMBL" id="JAUSUG010000011">
    <property type="protein sequence ID" value="MDQ0255449.1"/>
    <property type="molecule type" value="Genomic_DNA"/>
</dbReference>
<evidence type="ECO:0000256" key="7">
    <source>
        <dbReference type="ARBA" id="ARBA00022763"/>
    </source>
</evidence>
<dbReference type="Gene3D" id="3.40.1350.10">
    <property type="match status" value="1"/>
</dbReference>
<evidence type="ECO:0000256" key="10">
    <source>
        <dbReference type="ARBA" id="ARBA00023172"/>
    </source>
</evidence>
<keyword evidence="3" id="KW-0963">Cytoplasm</keyword>
<proteinExistence type="inferred from homology"/>
<evidence type="ECO:0000256" key="2">
    <source>
        <dbReference type="ARBA" id="ARBA00004496"/>
    </source>
</evidence>
<name>A0ABT9ZW41_9BACI</name>
<dbReference type="Proteomes" id="UP001230005">
    <property type="component" value="Unassembled WGS sequence"/>
</dbReference>
<dbReference type="InterPro" id="IPR011335">
    <property type="entry name" value="Restrct_endonuc-II-like"/>
</dbReference>
<evidence type="ECO:0000256" key="4">
    <source>
        <dbReference type="ARBA" id="ARBA00022722"/>
    </source>
</evidence>
<keyword evidence="6" id="KW-0255">Endonuclease</keyword>
<evidence type="ECO:0000256" key="3">
    <source>
        <dbReference type="ARBA" id="ARBA00022490"/>
    </source>
</evidence>
<reference evidence="14 15" key="1">
    <citation type="submission" date="2023-07" db="EMBL/GenBank/DDBJ databases">
        <title>Genomic Encyclopedia of Type Strains, Phase IV (KMG-IV): sequencing the most valuable type-strain genomes for metagenomic binning, comparative biology and taxonomic classification.</title>
        <authorList>
            <person name="Goeker M."/>
        </authorList>
    </citation>
    <scope>NUCLEOTIDE SEQUENCE [LARGE SCALE GENOMIC DNA]</scope>
    <source>
        <strain evidence="14 15">DSM 9768</strain>
    </source>
</reference>
<keyword evidence="7" id="KW-0227">DNA damage</keyword>
<keyword evidence="11" id="KW-0234">DNA repair</keyword>
<evidence type="ECO:0000256" key="9">
    <source>
        <dbReference type="ARBA" id="ARBA00022842"/>
    </source>
</evidence>
<dbReference type="InterPro" id="IPR004612">
    <property type="entry name" value="Resolv_RecU"/>
</dbReference>
<evidence type="ECO:0000256" key="8">
    <source>
        <dbReference type="ARBA" id="ARBA00022801"/>
    </source>
</evidence>
<comment type="cofactor">
    <cofactor evidence="1">
        <name>Mg(2+)</name>
        <dbReference type="ChEBI" id="CHEBI:18420"/>
    </cofactor>
</comment>
<keyword evidence="10" id="KW-0233">DNA recombination</keyword>
<keyword evidence="4" id="KW-0540">Nuclease</keyword>
<evidence type="ECO:0000256" key="6">
    <source>
        <dbReference type="ARBA" id="ARBA00022759"/>
    </source>
</evidence>
<protein>
    <recommendedName>
        <fullName evidence="13">Holliday junction resolvase RecU</fullName>
    </recommendedName>
</protein>
<comment type="similarity">
    <text evidence="12">Belongs to the RecU family.</text>
</comment>
<comment type="subcellular location">
    <subcellularLocation>
        <location evidence="2">Cytoplasm</location>
    </subcellularLocation>
</comment>
<keyword evidence="15" id="KW-1185">Reference proteome</keyword>
<comment type="caution">
    <text evidence="14">The sequence shown here is derived from an EMBL/GenBank/DDBJ whole genome shotgun (WGS) entry which is preliminary data.</text>
</comment>
<accession>A0ABT9ZW41</accession>
<dbReference type="Pfam" id="PF03838">
    <property type="entry name" value="RecU"/>
    <property type="match status" value="1"/>
</dbReference>
<evidence type="ECO:0000256" key="12">
    <source>
        <dbReference type="ARBA" id="ARBA00023447"/>
    </source>
</evidence>